<dbReference type="InterPro" id="IPR005835">
    <property type="entry name" value="NTP_transferase_dom"/>
</dbReference>
<dbReference type="GO" id="GO:0002183">
    <property type="term" value="P:cytoplasmic translational initiation"/>
    <property type="evidence" value="ECO:0007669"/>
    <property type="project" value="TreeGrafter"/>
</dbReference>
<name>A0A086JFI9_TOXGO</name>
<evidence type="ECO:0000256" key="2">
    <source>
        <dbReference type="ARBA" id="ARBA00007878"/>
    </source>
</evidence>
<dbReference type="GO" id="GO:0005829">
    <property type="term" value="C:cytosol"/>
    <property type="evidence" value="ECO:0007669"/>
    <property type="project" value="UniProtKB-SubCell"/>
</dbReference>
<organism evidence="12 13">
    <name type="scientific">Toxoplasma gondii FOU</name>
    <dbReference type="NCBI Taxonomy" id="943167"/>
    <lineage>
        <taxon>Eukaryota</taxon>
        <taxon>Sar</taxon>
        <taxon>Alveolata</taxon>
        <taxon>Apicomplexa</taxon>
        <taxon>Conoidasida</taxon>
        <taxon>Coccidia</taxon>
        <taxon>Eucoccidiorida</taxon>
        <taxon>Eimeriorina</taxon>
        <taxon>Sarcocystidae</taxon>
        <taxon>Toxoplasma</taxon>
    </lineage>
</organism>
<keyword evidence="5" id="KW-0648">Protein biosynthesis</keyword>
<feature type="region of interest" description="Disordered" evidence="10">
    <location>
        <begin position="115"/>
        <end position="153"/>
    </location>
</feature>
<dbReference type="GO" id="GO:0003743">
    <property type="term" value="F:translation initiation factor activity"/>
    <property type="evidence" value="ECO:0007669"/>
    <property type="project" value="UniProtKB-KW"/>
</dbReference>
<dbReference type="PANTHER" id="PTHR45989">
    <property type="entry name" value="TRANSLATION INITIATION FACTOR EIF-2B SUBUNIT GAMMA"/>
    <property type="match status" value="1"/>
</dbReference>
<dbReference type="GO" id="GO:0005851">
    <property type="term" value="C:eukaryotic translation initiation factor 2B complex"/>
    <property type="evidence" value="ECO:0007669"/>
    <property type="project" value="TreeGrafter"/>
</dbReference>
<protein>
    <recommendedName>
        <fullName evidence="6">Translation initiation factor eIF2B subunit gamma</fullName>
    </recommendedName>
    <alternativeName>
        <fullName evidence="7">eIF2B GDP-GTP exchange factor subunit gamma</fullName>
    </alternativeName>
</protein>
<comment type="function">
    <text evidence="8">Acts as a component of the translation initiation factor 2B (eIF2B) complex, which catalyzes the exchange of GDP for GTP on the eukaryotic initiation factor 2 (eIF2) complex gamma subunit. Its guanine nucleotide exchange factor activity is repressed when bound to eIF2 complex phosphorylated on the alpha subunit, thereby limiting the amount of methionyl-initiator methionine tRNA available to the ribosome and consequently global translation is repressed.</text>
</comment>
<accession>A0A086JFI9</accession>
<dbReference type="AlphaFoldDB" id="A0A086JFI9"/>
<dbReference type="Gene3D" id="3.90.550.10">
    <property type="entry name" value="Spore Coat Polysaccharide Biosynthesis Protein SpsA, Chain A"/>
    <property type="match status" value="1"/>
</dbReference>
<keyword evidence="4 12" id="KW-0396">Initiation factor</keyword>
<evidence type="ECO:0000256" key="8">
    <source>
        <dbReference type="ARBA" id="ARBA00045373"/>
    </source>
</evidence>
<reference evidence="12 13" key="1">
    <citation type="submission" date="2014-07" db="EMBL/GenBank/DDBJ databases">
        <authorList>
            <person name="Sibley D."/>
            <person name="Venepally P."/>
            <person name="Karamycheva S."/>
            <person name="Hadjithomas M."/>
            <person name="Khan A."/>
            <person name="Brunk B."/>
            <person name="Roos D."/>
            <person name="Caler E."/>
            <person name="Lorenzi H."/>
        </authorList>
    </citation>
    <scope>NUCLEOTIDE SEQUENCE [LARGE SCALE GENOMIC DNA]</scope>
    <source>
        <strain evidence="12 13">FOU</strain>
    </source>
</reference>
<sequence>MLPVGNRPMLWYCLKNLQESRFGDAIVLTRQEEQAEILAYLRQEFPNAFQRLEVVGLGREAETGKSRGDFEEDDVVCGTAEALLQIKHLLVTDFFVITCDVIGPVDFFSLASASAKKNEEKQPVKVTEMLQKKDERVKRRNERQSSFCRHPSR</sequence>
<evidence type="ECO:0000256" key="5">
    <source>
        <dbReference type="ARBA" id="ARBA00022917"/>
    </source>
</evidence>
<comment type="similarity">
    <text evidence="2">Belongs to the eIF-2B gamma/epsilon subunits family.</text>
</comment>
<evidence type="ECO:0000256" key="3">
    <source>
        <dbReference type="ARBA" id="ARBA00022490"/>
    </source>
</evidence>
<gene>
    <name evidence="12" type="ORF">TGFOU_406930</name>
</gene>
<dbReference type="InterPro" id="IPR051960">
    <property type="entry name" value="eIF2B_gamma"/>
</dbReference>
<comment type="subcellular location">
    <subcellularLocation>
        <location evidence="1">Cytoplasm</location>
        <location evidence="1">Cytosol</location>
    </subcellularLocation>
</comment>
<evidence type="ECO:0000259" key="11">
    <source>
        <dbReference type="Pfam" id="PF00483"/>
    </source>
</evidence>
<dbReference type="PANTHER" id="PTHR45989:SF1">
    <property type="entry name" value="TRANSLATION INITIATION FACTOR EIF-2B SUBUNIT GAMMA"/>
    <property type="match status" value="1"/>
</dbReference>
<dbReference type="SUPFAM" id="SSF53448">
    <property type="entry name" value="Nucleotide-diphospho-sugar transferases"/>
    <property type="match status" value="1"/>
</dbReference>
<proteinExistence type="inferred from homology"/>
<evidence type="ECO:0000256" key="7">
    <source>
        <dbReference type="ARBA" id="ARBA00044229"/>
    </source>
</evidence>
<comment type="caution">
    <text evidence="12">The sequence shown here is derived from an EMBL/GenBank/DDBJ whole genome shotgun (WGS) entry which is preliminary data.</text>
</comment>
<evidence type="ECO:0000313" key="13">
    <source>
        <dbReference type="Proteomes" id="UP000028838"/>
    </source>
</evidence>
<dbReference type="VEuPathDB" id="ToxoDB:TGFOU_406930"/>
<feature type="domain" description="Nucleotidyl transferase" evidence="11">
    <location>
        <begin position="1"/>
        <end position="130"/>
    </location>
</feature>
<evidence type="ECO:0000313" key="12">
    <source>
        <dbReference type="EMBL" id="KFG30907.1"/>
    </source>
</evidence>
<dbReference type="Proteomes" id="UP000028838">
    <property type="component" value="Unassembled WGS sequence"/>
</dbReference>
<evidence type="ECO:0000256" key="1">
    <source>
        <dbReference type="ARBA" id="ARBA00004514"/>
    </source>
</evidence>
<dbReference type="GO" id="GO:0005085">
    <property type="term" value="F:guanyl-nucleotide exchange factor activity"/>
    <property type="evidence" value="ECO:0007669"/>
    <property type="project" value="TreeGrafter"/>
</dbReference>
<keyword evidence="3" id="KW-0963">Cytoplasm</keyword>
<dbReference type="InterPro" id="IPR029044">
    <property type="entry name" value="Nucleotide-diphossugar_trans"/>
</dbReference>
<dbReference type="Pfam" id="PF00483">
    <property type="entry name" value="NTP_transferase"/>
    <property type="match status" value="1"/>
</dbReference>
<evidence type="ECO:0000256" key="9">
    <source>
        <dbReference type="ARBA" id="ARBA00046432"/>
    </source>
</evidence>
<evidence type="ECO:0000256" key="4">
    <source>
        <dbReference type="ARBA" id="ARBA00022540"/>
    </source>
</evidence>
<comment type="subunit">
    <text evidence="9">Component of the translation initiation factor 2B (eIF2B) complex which is a heterodecamer of two sets of five different subunits: alpha, beta, gamma, delta and epsilon. Subunits alpha, beta and delta comprise a regulatory subcomplex and subunits epsilon and gamma comprise a catalytic subcomplex. Within the complex, the hexameric regulatory complex resides at the center, with the two heterodimeric catalytic subcomplexes bound on opposite sides.</text>
</comment>
<evidence type="ECO:0000256" key="10">
    <source>
        <dbReference type="SAM" id="MobiDB-lite"/>
    </source>
</evidence>
<dbReference type="EMBL" id="AEYH02003151">
    <property type="protein sequence ID" value="KFG30907.1"/>
    <property type="molecule type" value="Genomic_DNA"/>
</dbReference>
<evidence type="ECO:0000256" key="6">
    <source>
        <dbReference type="ARBA" id="ARBA00044196"/>
    </source>
</evidence>